<proteinExistence type="inferred from homology"/>
<dbReference type="InterPro" id="IPR013094">
    <property type="entry name" value="AB_hydrolase_3"/>
</dbReference>
<feature type="active site" evidence="5">
    <location>
        <position position="278"/>
    </location>
</feature>
<dbReference type="PANTHER" id="PTHR48081:SF8">
    <property type="entry name" value="ALPHA_BETA HYDROLASE FOLD-3 DOMAIN-CONTAINING PROTEIN-RELATED"/>
    <property type="match status" value="1"/>
</dbReference>
<evidence type="ECO:0000256" key="5">
    <source>
        <dbReference type="HAMAP-Rule" id="MF_01958"/>
    </source>
</evidence>
<dbReference type="Pfam" id="PF07859">
    <property type="entry name" value="Abhydrolase_3"/>
    <property type="match status" value="1"/>
</dbReference>
<evidence type="ECO:0000256" key="1">
    <source>
        <dbReference type="ARBA" id="ARBA00010515"/>
    </source>
</evidence>
<evidence type="ECO:0000256" key="4">
    <source>
        <dbReference type="ARBA" id="ARBA00022801"/>
    </source>
</evidence>
<feature type="active site" evidence="5 6">
    <location>
        <position position="181"/>
    </location>
</feature>
<keyword evidence="2 5" id="KW-0719">Serine esterase</keyword>
<evidence type="ECO:0000256" key="6">
    <source>
        <dbReference type="PROSITE-ProRule" id="PRU10038"/>
    </source>
</evidence>
<dbReference type="PROSITE" id="PS01173">
    <property type="entry name" value="LIPASE_GDXG_HIS"/>
    <property type="match status" value="1"/>
</dbReference>
<dbReference type="AlphaFoldDB" id="B7LV15"/>
<dbReference type="HOGENOM" id="CLU_012494_6_4_6"/>
<dbReference type="HAMAP" id="MF_01958">
    <property type="entry name" value="Acetyl_esterase"/>
    <property type="match status" value="1"/>
</dbReference>
<feature type="domain" description="Alpha/beta hydrolase fold-3" evidence="7">
    <location>
        <begin position="103"/>
        <end position="311"/>
    </location>
</feature>
<comment type="function">
    <text evidence="5">Displays esterase activity towards short chain fatty esters (acyl chain length of up to 8 carbons). Able to hydrolyze triacetylglycerol (triacetin) and tributyrylglycerol (tributyrin), but not trioleylglycerol (triolein) or cholesterol oleate. Negatively regulates MalT activity by antagonizing maltotriose binding. Inhibits MelA galactosidase activity.</text>
</comment>
<comment type="similarity">
    <text evidence="1 5">Belongs to the 'GDXG' lipolytic enzyme family.</text>
</comment>
<dbReference type="GO" id="GO:0005737">
    <property type="term" value="C:cytoplasm"/>
    <property type="evidence" value="ECO:0007669"/>
    <property type="project" value="UniProtKB-SubCell"/>
</dbReference>
<comment type="subcellular location">
    <subcellularLocation>
        <location evidence="5">Cytoplasm</location>
    </subcellularLocation>
</comment>
<accession>B7LV15</accession>
<dbReference type="InterPro" id="IPR002168">
    <property type="entry name" value="Lipase_GDXG_HIS_AS"/>
</dbReference>
<dbReference type="EMBL" id="CU928158">
    <property type="protein sequence ID" value="CAQ88073.1"/>
    <property type="molecule type" value="Genomic_DNA"/>
</dbReference>
<evidence type="ECO:0000256" key="3">
    <source>
        <dbReference type="ARBA" id="ARBA00022490"/>
    </source>
</evidence>
<dbReference type="PROSITE" id="PS01174">
    <property type="entry name" value="LIPASE_GDXG_SER"/>
    <property type="match status" value="1"/>
</dbReference>
<dbReference type="InterPro" id="IPR033140">
    <property type="entry name" value="Lipase_GDXG_put_SER_AS"/>
</dbReference>
<feature type="active site" evidence="5">
    <location>
        <position position="308"/>
    </location>
</feature>
<evidence type="ECO:0000313" key="9">
    <source>
        <dbReference type="Proteomes" id="UP000000745"/>
    </source>
</evidence>
<gene>
    <name evidence="5 8" type="primary">aes</name>
    <name evidence="8" type="ordered locus">EFER_0526</name>
</gene>
<dbReference type="EC" id="3.1.1.-" evidence="5"/>
<protein>
    <recommendedName>
        <fullName evidence="5">Acetyl esterase</fullName>
        <ecNumber evidence="5">3.1.1.-</ecNumber>
    </recommendedName>
</protein>
<keyword evidence="4 5" id="KW-0378">Hydrolase</keyword>
<dbReference type="GO" id="GO:0008126">
    <property type="term" value="F:acetylesterase activity"/>
    <property type="evidence" value="ECO:0007669"/>
    <property type="project" value="UniProtKB-ARBA"/>
</dbReference>
<evidence type="ECO:0000256" key="2">
    <source>
        <dbReference type="ARBA" id="ARBA00022487"/>
    </source>
</evidence>
<keyword evidence="9" id="KW-1185">Reference proteome</keyword>
<dbReference type="Proteomes" id="UP000000745">
    <property type="component" value="Chromosome"/>
</dbReference>
<keyword evidence="3 5" id="KW-0963">Cytoplasm</keyword>
<dbReference type="MEROPS" id="S09.A47"/>
<dbReference type="FunFam" id="3.40.50.1820:FF:000035">
    <property type="entry name" value="Acetyl esterase"/>
    <property type="match status" value="1"/>
</dbReference>
<evidence type="ECO:0000313" key="8">
    <source>
        <dbReference type="EMBL" id="CAQ88073.1"/>
    </source>
</evidence>
<comment type="subunit">
    <text evidence="5">Homodimer. Interacts with MalT and MelA.</text>
</comment>
<dbReference type="PANTHER" id="PTHR48081">
    <property type="entry name" value="AB HYDROLASE SUPERFAMILY PROTEIN C4A8.06C"/>
    <property type="match status" value="1"/>
</dbReference>
<dbReference type="KEGG" id="efe:EFER_0526"/>
<dbReference type="NCBIfam" id="NF007547">
    <property type="entry name" value="PRK10162.1"/>
    <property type="match status" value="1"/>
</dbReference>
<dbReference type="InterPro" id="IPR029058">
    <property type="entry name" value="AB_hydrolase_fold"/>
</dbReference>
<dbReference type="InterPro" id="IPR050300">
    <property type="entry name" value="GDXG_lipolytic_enzyme"/>
</dbReference>
<dbReference type="Gene3D" id="3.40.50.1820">
    <property type="entry name" value="alpha/beta hydrolase"/>
    <property type="match status" value="1"/>
</dbReference>
<dbReference type="SUPFAM" id="SSF53474">
    <property type="entry name" value="alpha/beta-Hydrolases"/>
    <property type="match status" value="1"/>
</dbReference>
<organism evidence="8 9">
    <name type="scientific">Escherichia fergusonii (strain ATCC 35469 / DSM 13698 / CCUG 18766 / IAM 14443 / JCM 21226 / LMG 7866 / NBRC 102419 / NCTC 12128 / CDC 0568-73)</name>
    <dbReference type="NCBI Taxonomy" id="585054"/>
    <lineage>
        <taxon>Bacteria</taxon>
        <taxon>Pseudomonadati</taxon>
        <taxon>Pseudomonadota</taxon>
        <taxon>Gammaproteobacteria</taxon>
        <taxon>Enterobacterales</taxon>
        <taxon>Enterobacteriaceae</taxon>
        <taxon>Escherichia</taxon>
    </lineage>
</organism>
<reference evidence="9" key="1">
    <citation type="journal article" date="2009" name="PLoS Genet.">
        <title>Organised genome dynamics in the Escherichia coli species results in highly diverse adaptive paths.</title>
        <authorList>
            <person name="Touchon M."/>
            <person name="Hoede C."/>
            <person name="Tenaillon O."/>
            <person name="Barbe V."/>
            <person name="Baeriswyl S."/>
            <person name="Bidet P."/>
            <person name="Bingen E."/>
            <person name="Bonacorsi S."/>
            <person name="Bouchier C."/>
            <person name="Bouvet O."/>
            <person name="Calteau A."/>
            <person name="Chiapello H."/>
            <person name="Clermont O."/>
            <person name="Cruveiller S."/>
            <person name="Danchin A."/>
            <person name="Diard M."/>
            <person name="Dossat C."/>
            <person name="Karoui M.E."/>
            <person name="Frapy E."/>
            <person name="Garry L."/>
            <person name="Ghigo J.M."/>
            <person name="Gilles A.M."/>
            <person name="Johnson J."/>
            <person name="Le Bouguenec C."/>
            <person name="Lescat M."/>
            <person name="Mangenot S."/>
            <person name="Martinez-Jehanne V."/>
            <person name="Matic I."/>
            <person name="Nassif X."/>
            <person name="Oztas S."/>
            <person name="Petit M.A."/>
            <person name="Pichon C."/>
            <person name="Rouy Z."/>
            <person name="Ruf C.S."/>
            <person name="Schneider D."/>
            <person name="Tourret J."/>
            <person name="Vacherie B."/>
            <person name="Vallenet D."/>
            <person name="Medigue C."/>
            <person name="Rocha E.P.C."/>
            <person name="Denamur E."/>
        </authorList>
    </citation>
    <scope>NUCLEOTIDE SEQUENCE [LARGE SCALE GENOMIC DNA]</scope>
    <source>
        <strain evidence="9">ATCC 35469 / DSM 13698 / BCRC 15582 / CCUG 18766 / IAM 14443 / JCM 21226 / LMG 7866 / NBRC 102419 / NCTC 12128 / CDC 0568-73</strain>
    </source>
</reference>
<sequence length="338" mass="38282">MLVAVYYNDVIWKEFFMKPENKLPVLELISAEMKAVVNTFQADLPPWPATGTIAEQRQYYTLERRLWNAGAPEMATSAYMVPTPYGQVETRLYSPKSHSPATLFYLHGGGFILGNLDTHDRIMRLLASYTQCTVIGIAYTLSPEARFPQAIEEIVAACCHFHQQAEDYQINMSRIGFAGDSAGAMLALASALWLRDKQIDCGEVAGVLLWYGLYGLRDSVTRRLLGGVWDGLTQEDLQMYEEAYLSHDTDRESPYYCLFNNDLTREVPPCFIAGAEFDPLLDDSRLLYQTLAAHQQPCKFKLYPGTLHAFLHYSRMMKTADDALRDGAQFFSDTLQQD</sequence>
<evidence type="ECO:0000259" key="7">
    <source>
        <dbReference type="Pfam" id="PF07859"/>
    </source>
</evidence>
<dbReference type="ESTHER" id="ecoli-Aes">
    <property type="family name" value="Acetyl_esterase"/>
</dbReference>
<name>B7LV15_ESCF3</name>
<dbReference type="InterPro" id="IPR023508">
    <property type="entry name" value="Acetyl_esterase"/>
</dbReference>